<gene>
    <name evidence="8" type="ORF">SAMN04490197_1000</name>
</gene>
<evidence type="ECO:0000259" key="6">
    <source>
        <dbReference type="Pfam" id="PF00108"/>
    </source>
</evidence>
<evidence type="ECO:0000256" key="2">
    <source>
        <dbReference type="ARBA" id="ARBA00022679"/>
    </source>
</evidence>
<dbReference type="PANTHER" id="PTHR18919:SF107">
    <property type="entry name" value="ACETYL-COA ACETYLTRANSFERASE, CYTOSOLIC"/>
    <property type="match status" value="1"/>
</dbReference>
<evidence type="ECO:0000256" key="5">
    <source>
        <dbReference type="RuleBase" id="RU003557"/>
    </source>
</evidence>
<organism evidence="8 9">
    <name type="scientific">Pseudomonas orientalis</name>
    <dbReference type="NCBI Taxonomy" id="76758"/>
    <lineage>
        <taxon>Bacteria</taxon>
        <taxon>Pseudomonadati</taxon>
        <taxon>Pseudomonadota</taxon>
        <taxon>Gammaproteobacteria</taxon>
        <taxon>Pseudomonadales</taxon>
        <taxon>Pseudomonadaceae</taxon>
        <taxon>Pseudomonas</taxon>
    </lineage>
</organism>
<dbReference type="PIRSF" id="PIRSF000429">
    <property type="entry name" value="Ac-CoA_Ac_transf"/>
    <property type="match status" value="1"/>
</dbReference>
<dbReference type="PANTHER" id="PTHR18919">
    <property type="entry name" value="ACETYL-COA C-ACYLTRANSFERASE"/>
    <property type="match status" value="1"/>
</dbReference>
<feature type="domain" description="Thiolase C-terminal" evidence="7">
    <location>
        <begin position="288"/>
        <end position="407"/>
    </location>
</feature>
<sequence length="417" mass="43853">MKGAGQYTAFADAAIFDAVRTPWVDLGGALSQVSPIDLGIKVGREVLARAGVEAQAVDSVLAGSMAQASFDAYLLPRHIGLYSGVAQSVPALGVQRICATGFELLRQAAGQLRDEVQLALCVAAESMSRNPIAAYTHRNGFRLGGEVQFKDFLWEALYDPAPGVDMIATADNLARRYGLSREAVDRYACDSHQRALQAQREGAWVEEIVAVDSQVFALEGYQPRGITLAHRAAAVSADSHPRPTDLQALARLRAIHADGVQTAGNSCAVVDGAAAALVGRIADCSRPALARLVASAVVGVAPEYMGIGPAPAIRLLLQRSGLNLGDIGRLEINEAQAAQVLAVAQELALDSTCLNVEGGSLALGHPLAATGLRLVMSLARQLRRHNLRYGIAAACVGGGQGMALLIENPAWSRRLSN</sequence>
<protein>
    <submittedName>
        <fullName evidence="8">Acetyl-CoA C-acetyltransferase</fullName>
    </submittedName>
</protein>
<feature type="active site" description="Proton acceptor" evidence="4">
    <location>
        <position position="395"/>
    </location>
</feature>
<evidence type="ECO:0000256" key="1">
    <source>
        <dbReference type="ARBA" id="ARBA00010982"/>
    </source>
</evidence>
<dbReference type="PROSITE" id="PS00099">
    <property type="entry name" value="THIOLASE_3"/>
    <property type="match status" value="1"/>
</dbReference>
<dbReference type="CDD" id="cd00751">
    <property type="entry name" value="thiolase"/>
    <property type="match status" value="1"/>
</dbReference>
<dbReference type="InterPro" id="IPR020617">
    <property type="entry name" value="Thiolase_C"/>
</dbReference>
<dbReference type="NCBIfam" id="TIGR01930">
    <property type="entry name" value="AcCoA-C-Actrans"/>
    <property type="match status" value="1"/>
</dbReference>
<feature type="active site" description="Acyl-thioester intermediate" evidence="4">
    <location>
        <position position="98"/>
    </location>
</feature>
<dbReference type="InterPro" id="IPR002155">
    <property type="entry name" value="Thiolase"/>
</dbReference>
<dbReference type="GO" id="GO:0003985">
    <property type="term" value="F:acetyl-CoA C-acetyltransferase activity"/>
    <property type="evidence" value="ECO:0007669"/>
    <property type="project" value="TreeGrafter"/>
</dbReference>
<proteinExistence type="inferred from homology"/>
<feature type="active site" description="Proton acceptor" evidence="4">
    <location>
        <position position="365"/>
    </location>
</feature>
<evidence type="ECO:0000313" key="8">
    <source>
        <dbReference type="EMBL" id="SDT92674.1"/>
    </source>
</evidence>
<reference evidence="8 9" key="1">
    <citation type="submission" date="2016-10" db="EMBL/GenBank/DDBJ databases">
        <authorList>
            <person name="Varghese N."/>
            <person name="Submissions S."/>
        </authorList>
    </citation>
    <scope>NUCLEOTIDE SEQUENCE [LARGE SCALE GENOMIC DNA]</scope>
    <source>
        <strain evidence="8 9">BS2775</strain>
    </source>
</reference>
<dbReference type="PROSITE" id="PS00737">
    <property type="entry name" value="THIOLASE_2"/>
    <property type="match status" value="1"/>
</dbReference>
<dbReference type="GO" id="GO:0006635">
    <property type="term" value="P:fatty acid beta-oxidation"/>
    <property type="evidence" value="ECO:0007669"/>
    <property type="project" value="TreeGrafter"/>
</dbReference>
<evidence type="ECO:0000256" key="3">
    <source>
        <dbReference type="ARBA" id="ARBA00023315"/>
    </source>
</evidence>
<dbReference type="InterPro" id="IPR016039">
    <property type="entry name" value="Thiolase-like"/>
</dbReference>
<dbReference type="SUPFAM" id="SSF53901">
    <property type="entry name" value="Thiolase-like"/>
    <property type="match status" value="2"/>
</dbReference>
<feature type="domain" description="Thiolase N-terminal" evidence="6">
    <location>
        <begin position="14"/>
        <end position="278"/>
    </location>
</feature>
<evidence type="ECO:0000256" key="4">
    <source>
        <dbReference type="PIRSR" id="PIRSR000429-1"/>
    </source>
</evidence>
<dbReference type="InterPro" id="IPR020610">
    <property type="entry name" value="Thiolase_AS"/>
</dbReference>
<accession>A0A1H2ECD8</accession>
<comment type="similarity">
    <text evidence="1 5">Belongs to the thiolase-like superfamily. Thiolase family.</text>
</comment>
<dbReference type="InterPro" id="IPR020613">
    <property type="entry name" value="Thiolase_CS"/>
</dbReference>
<dbReference type="RefSeq" id="WP_057722557.1">
    <property type="nucleotide sequence ID" value="NZ_JYLM01000002.1"/>
</dbReference>
<dbReference type="Proteomes" id="UP000183653">
    <property type="component" value="Chromosome I"/>
</dbReference>
<keyword evidence="2 5" id="KW-0808">Transferase</keyword>
<evidence type="ECO:0000313" key="9">
    <source>
        <dbReference type="Proteomes" id="UP000183653"/>
    </source>
</evidence>
<dbReference type="InterPro" id="IPR020616">
    <property type="entry name" value="Thiolase_N"/>
</dbReference>
<keyword evidence="9" id="KW-1185">Reference proteome</keyword>
<keyword evidence="3 5" id="KW-0012">Acyltransferase</keyword>
<dbReference type="AlphaFoldDB" id="A0A1H2ECD8"/>
<dbReference type="OrthoDB" id="6139495at2"/>
<dbReference type="EMBL" id="LT629782">
    <property type="protein sequence ID" value="SDT92674.1"/>
    <property type="molecule type" value="Genomic_DNA"/>
</dbReference>
<name>A0A1H2ECD8_9PSED</name>
<dbReference type="Gene3D" id="3.40.47.10">
    <property type="match status" value="1"/>
</dbReference>
<dbReference type="Pfam" id="PF02803">
    <property type="entry name" value="Thiolase_C"/>
    <property type="match status" value="1"/>
</dbReference>
<dbReference type="Pfam" id="PF00108">
    <property type="entry name" value="Thiolase_N"/>
    <property type="match status" value="1"/>
</dbReference>
<evidence type="ECO:0000259" key="7">
    <source>
        <dbReference type="Pfam" id="PF02803"/>
    </source>
</evidence>